<evidence type="ECO:0000256" key="1">
    <source>
        <dbReference type="SAM" id="Phobius"/>
    </source>
</evidence>
<accession>A0ABS8K7J2</accession>
<sequence>MATPARSLFKAALFIGLCLVSVRYLPLSNEWTAGEARAWWRASDWLGVPDPDDLYFVMWLTVELFVAALAYAVIVRLWRHYQRKKTRA</sequence>
<dbReference type="EMBL" id="JAJITC010000001">
    <property type="protein sequence ID" value="MCC8400689.1"/>
    <property type="molecule type" value="Genomic_DNA"/>
</dbReference>
<name>A0ABS8K7J2_9BURK</name>
<dbReference type="RefSeq" id="WP_230559593.1">
    <property type="nucleotide sequence ID" value="NZ_JAJITC010000001.1"/>
</dbReference>
<proteinExistence type="predicted"/>
<dbReference type="Proteomes" id="UP001430614">
    <property type="component" value="Unassembled WGS sequence"/>
</dbReference>
<reference evidence="2 3" key="1">
    <citation type="submission" date="2021-11" db="EMBL/GenBank/DDBJ databases">
        <authorList>
            <person name="Oh E.-T."/>
            <person name="Kim S.-B."/>
        </authorList>
    </citation>
    <scope>NUCLEOTIDE SEQUENCE [LARGE SCALE GENOMIC DNA]</scope>
    <source>
        <strain evidence="2 3">MMS20-SJTN17</strain>
    </source>
</reference>
<keyword evidence="1" id="KW-0812">Transmembrane</keyword>
<feature type="transmembrane region" description="Helical" evidence="1">
    <location>
        <begin position="7"/>
        <end position="25"/>
    </location>
</feature>
<keyword evidence="3" id="KW-1185">Reference proteome</keyword>
<gene>
    <name evidence="2" type="ORF">LJ655_02065</name>
</gene>
<evidence type="ECO:0000313" key="3">
    <source>
        <dbReference type="Proteomes" id="UP001430614"/>
    </source>
</evidence>
<feature type="transmembrane region" description="Helical" evidence="1">
    <location>
        <begin position="54"/>
        <end position="78"/>
    </location>
</feature>
<keyword evidence="1" id="KW-0472">Membrane</keyword>
<protein>
    <submittedName>
        <fullName evidence="2">Uncharacterized protein</fullName>
    </submittedName>
</protein>
<comment type="caution">
    <text evidence="2">The sequence shown here is derived from an EMBL/GenBank/DDBJ whole genome shotgun (WGS) entry which is preliminary data.</text>
</comment>
<evidence type="ECO:0000313" key="2">
    <source>
        <dbReference type="EMBL" id="MCC8400689.1"/>
    </source>
</evidence>
<organism evidence="2 3">
    <name type="scientific">Paraburkholderia translucens</name>
    <dbReference type="NCBI Taxonomy" id="2886945"/>
    <lineage>
        <taxon>Bacteria</taxon>
        <taxon>Pseudomonadati</taxon>
        <taxon>Pseudomonadota</taxon>
        <taxon>Betaproteobacteria</taxon>
        <taxon>Burkholderiales</taxon>
        <taxon>Burkholderiaceae</taxon>
        <taxon>Paraburkholderia</taxon>
    </lineage>
</organism>
<keyword evidence="1" id="KW-1133">Transmembrane helix</keyword>